<evidence type="ECO:0000256" key="2">
    <source>
        <dbReference type="ARBA" id="ARBA00022898"/>
    </source>
</evidence>
<proteinExistence type="predicted"/>
<comment type="cofactor">
    <cofactor evidence="1">
        <name>pyridoxal 5'-phosphate</name>
        <dbReference type="ChEBI" id="CHEBI:597326"/>
    </cofactor>
</comment>
<dbReference type="Gene3D" id="3.40.640.10">
    <property type="entry name" value="Type I PLP-dependent aspartate aminotransferase-like (Major domain)"/>
    <property type="match status" value="1"/>
</dbReference>
<evidence type="ECO:0000313" key="5">
    <source>
        <dbReference type="Proteomes" id="UP001165422"/>
    </source>
</evidence>
<dbReference type="PANTHER" id="PTHR42885">
    <property type="entry name" value="HISTIDINOL-PHOSPHATE AMINOTRANSFERASE-RELATED"/>
    <property type="match status" value="1"/>
</dbReference>
<gene>
    <name evidence="4" type="ORF">LN736_09390</name>
</gene>
<sequence length="363" mass="42148">MEHGGDIYTEGLLKGKELLDFSSNINPLGVPDSFRKNIGEALESVEKYPDAEYRKLKCNIKRYLKFSKNYFGNSRYDGENVIDDRDIVLGNGAAEIIDLAISCFKSICIVVPSFIEYEKDALKWKCSISYSNLTENMDYDYQDIKSKIKDAEALILGNPNNPNGVIIDKSRFHEIVNFCSENHRTIIIDEAFVEFTGKRNCSFLEEMEQNRCIFVVRALTKFFALPGIRMGYGLCRDRKLMDKIRAKQNPWNINCFAETAGKYVLRDKSYMDSSLEWIENERKFMMDNLSKIHIIEKVYDTFSNFILCRIQGVNCEELYKRCLEKGILIRKCSNFKGLDCRFIRLAIKDRAKNQKLINLLKKI</sequence>
<keyword evidence="4" id="KW-0808">Transferase</keyword>
<comment type="caution">
    <text evidence="4">The sequence shown here is derived from an EMBL/GenBank/DDBJ whole genome shotgun (WGS) entry which is preliminary data.</text>
</comment>
<dbReference type="SUPFAM" id="SSF53383">
    <property type="entry name" value="PLP-dependent transferases"/>
    <property type="match status" value="1"/>
</dbReference>
<keyword evidence="5" id="KW-1185">Reference proteome</keyword>
<dbReference type="GO" id="GO:0008483">
    <property type="term" value="F:transaminase activity"/>
    <property type="evidence" value="ECO:0007669"/>
    <property type="project" value="UniProtKB-KW"/>
</dbReference>
<name>A0ABS8N5I0_9CLOT</name>
<keyword evidence="2" id="KW-0663">Pyridoxal phosphate</keyword>
<dbReference type="Proteomes" id="UP001165422">
    <property type="component" value="Unassembled WGS sequence"/>
</dbReference>
<dbReference type="Pfam" id="PF00155">
    <property type="entry name" value="Aminotran_1_2"/>
    <property type="match status" value="1"/>
</dbReference>
<dbReference type="InterPro" id="IPR004839">
    <property type="entry name" value="Aminotransferase_I/II_large"/>
</dbReference>
<evidence type="ECO:0000256" key="1">
    <source>
        <dbReference type="ARBA" id="ARBA00001933"/>
    </source>
</evidence>
<organism evidence="4 5">
    <name type="scientific">Clostridium aromativorans</name>
    <dbReference type="NCBI Taxonomy" id="2836848"/>
    <lineage>
        <taxon>Bacteria</taxon>
        <taxon>Bacillati</taxon>
        <taxon>Bacillota</taxon>
        <taxon>Clostridia</taxon>
        <taxon>Eubacteriales</taxon>
        <taxon>Clostridiaceae</taxon>
        <taxon>Clostridium</taxon>
    </lineage>
</organism>
<reference evidence="4" key="1">
    <citation type="submission" date="2021-11" db="EMBL/GenBank/DDBJ databases">
        <authorList>
            <person name="Qingchun L."/>
            <person name="Dong Z."/>
            <person name="Zongwei Q."/>
            <person name="Jia Z."/>
            <person name="Duotao L."/>
        </authorList>
    </citation>
    <scope>NUCLEOTIDE SEQUENCE</scope>
    <source>
        <strain evidence="4">WLY-B-L2</strain>
    </source>
</reference>
<dbReference type="InterPro" id="IPR015421">
    <property type="entry name" value="PyrdxlP-dep_Trfase_major"/>
</dbReference>
<dbReference type="RefSeq" id="WP_150357696.1">
    <property type="nucleotide sequence ID" value="NZ_JAJJPB010000010.1"/>
</dbReference>
<dbReference type="EMBL" id="JAJJPB010000010">
    <property type="protein sequence ID" value="MCC9295067.1"/>
    <property type="molecule type" value="Genomic_DNA"/>
</dbReference>
<evidence type="ECO:0000313" key="4">
    <source>
        <dbReference type="EMBL" id="MCC9295067.1"/>
    </source>
</evidence>
<accession>A0ABS8N5I0</accession>
<dbReference type="InterPro" id="IPR015422">
    <property type="entry name" value="PyrdxlP-dep_Trfase_small"/>
</dbReference>
<dbReference type="PANTHER" id="PTHR42885:SF1">
    <property type="entry name" value="THREONINE-PHOSPHATE DECARBOXYLASE"/>
    <property type="match status" value="1"/>
</dbReference>
<evidence type="ECO:0000259" key="3">
    <source>
        <dbReference type="Pfam" id="PF00155"/>
    </source>
</evidence>
<protein>
    <submittedName>
        <fullName evidence="4">Aminotransferase class I/II-fold pyridoxal phosphate-dependent enzyme</fullName>
    </submittedName>
</protein>
<feature type="domain" description="Aminotransferase class I/classII large" evidence="3">
    <location>
        <begin position="17"/>
        <end position="358"/>
    </location>
</feature>
<dbReference type="InterPro" id="IPR015424">
    <property type="entry name" value="PyrdxlP-dep_Trfase"/>
</dbReference>
<dbReference type="Gene3D" id="3.90.1150.10">
    <property type="entry name" value="Aspartate Aminotransferase, domain 1"/>
    <property type="match status" value="1"/>
</dbReference>
<dbReference type="CDD" id="cd00609">
    <property type="entry name" value="AAT_like"/>
    <property type="match status" value="1"/>
</dbReference>
<keyword evidence="4" id="KW-0032">Aminotransferase</keyword>